<dbReference type="Proteomes" id="UP001207468">
    <property type="component" value="Unassembled WGS sequence"/>
</dbReference>
<evidence type="ECO:0000313" key="2">
    <source>
        <dbReference type="Proteomes" id="UP001207468"/>
    </source>
</evidence>
<protein>
    <submittedName>
        <fullName evidence="1">Gti1/Pac2 family-domain-containing protein</fullName>
    </submittedName>
</protein>
<keyword evidence="2" id="KW-1185">Reference proteome</keyword>
<dbReference type="EMBL" id="JAGFNK010000101">
    <property type="protein sequence ID" value="KAI9508090.1"/>
    <property type="molecule type" value="Genomic_DNA"/>
</dbReference>
<name>A0ACC0U974_9AGAM</name>
<sequence length="304" mass="34301">MAPTYQQQPTLQNARIRTAQDALQVFFAVARNVLTLLTRRLDADERKAIRSGNVYIWEDRSASTVDNGGLTMERWTDGMSWGPSRIREEFLFYYQRDPAQERLPSGGGRMSFPLHDRDKLIKQTYSVYVFLPEDRGQDITRKWHLTAYFKQRTVDELTPIEDIPNVGRIPVPEGLFKSARATKSKKDDPEAQRPWDRLGQRATPCHRVPDGTLRTQHPVAPRRADVNMPAGSVPTSILPSPSPQATLRAVPGVEFLQSCSITRNRTDEQMLQQLSASRTPSADPRRSPISPGGNAGRMAPYNGF</sequence>
<organism evidence="1 2">
    <name type="scientific">Russula earlei</name>
    <dbReference type="NCBI Taxonomy" id="71964"/>
    <lineage>
        <taxon>Eukaryota</taxon>
        <taxon>Fungi</taxon>
        <taxon>Dikarya</taxon>
        <taxon>Basidiomycota</taxon>
        <taxon>Agaricomycotina</taxon>
        <taxon>Agaricomycetes</taxon>
        <taxon>Russulales</taxon>
        <taxon>Russulaceae</taxon>
        <taxon>Russula</taxon>
    </lineage>
</organism>
<gene>
    <name evidence="1" type="ORF">F5148DRAFT_1284436</name>
</gene>
<proteinExistence type="predicted"/>
<reference evidence="1" key="1">
    <citation type="submission" date="2021-03" db="EMBL/GenBank/DDBJ databases">
        <title>Evolutionary priming and transition to the ectomycorrhizal habit in an iconic lineage of mushroom-forming fungi: is preadaptation a requirement?</title>
        <authorList>
            <consortium name="DOE Joint Genome Institute"/>
            <person name="Looney B.P."/>
            <person name="Miyauchi S."/>
            <person name="Morin E."/>
            <person name="Drula E."/>
            <person name="Courty P.E."/>
            <person name="Chicoki N."/>
            <person name="Fauchery L."/>
            <person name="Kohler A."/>
            <person name="Kuo A."/>
            <person name="LaButti K."/>
            <person name="Pangilinan J."/>
            <person name="Lipzen A."/>
            <person name="Riley R."/>
            <person name="Andreopoulos W."/>
            <person name="He G."/>
            <person name="Johnson J."/>
            <person name="Barry K.W."/>
            <person name="Grigoriev I.V."/>
            <person name="Nagy L."/>
            <person name="Hibbett D."/>
            <person name="Henrissat B."/>
            <person name="Matheny P.B."/>
            <person name="Labbe J."/>
            <person name="Martin A.F."/>
        </authorList>
    </citation>
    <scope>NUCLEOTIDE SEQUENCE</scope>
    <source>
        <strain evidence="1">BPL698</strain>
    </source>
</reference>
<evidence type="ECO:0000313" key="1">
    <source>
        <dbReference type="EMBL" id="KAI9508090.1"/>
    </source>
</evidence>
<accession>A0ACC0U974</accession>
<comment type="caution">
    <text evidence="1">The sequence shown here is derived from an EMBL/GenBank/DDBJ whole genome shotgun (WGS) entry which is preliminary data.</text>
</comment>